<comment type="caution">
    <text evidence="3">The sequence shown here is derived from an EMBL/GenBank/DDBJ whole genome shotgun (WGS) entry which is preliminary data.</text>
</comment>
<feature type="short sequence motif" description="HXTX 1" evidence="2">
    <location>
        <begin position="46"/>
        <end position="49"/>
    </location>
</feature>
<proteinExistence type="inferred from homology"/>
<dbReference type="PANTHER" id="PTHR35561:SF1">
    <property type="entry name" value="RNA 2',3'-CYCLIC PHOSPHODIESTERASE"/>
    <property type="match status" value="1"/>
</dbReference>
<accession>A0A412AZF1</accession>
<dbReference type="Gene3D" id="3.90.1140.10">
    <property type="entry name" value="Cyclic phosphodiesterase"/>
    <property type="match status" value="1"/>
</dbReference>
<dbReference type="EMBL" id="QRTC01000009">
    <property type="protein sequence ID" value="RGQ42810.1"/>
    <property type="molecule type" value="Genomic_DNA"/>
</dbReference>
<keyword evidence="1 2" id="KW-0378">Hydrolase</keyword>
<feature type="short sequence motif" description="HXTX 2" evidence="2">
    <location>
        <begin position="127"/>
        <end position="130"/>
    </location>
</feature>
<dbReference type="Pfam" id="PF13563">
    <property type="entry name" value="2_5_RNA_ligase2"/>
    <property type="match status" value="1"/>
</dbReference>
<feature type="active site" description="Proton acceptor" evidence="2">
    <location>
        <position position="127"/>
    </location>
</feature>
<dbReference type="PANTHER" id="PTHR35561">
    <property type="entry name" value="RNA 2',3'-CYCLIC PHOSPHODIESTERASE"/>
    <property type="match status" value="1"/>
</dbReference>
<organism evidence="3 4">
    <name type="scientific">[Clostridium] leptum</name>
    <dbReference type="NCBI Taxonomy" id="1535"/>
    <lineage>
        <taxon>Bacteria</taxon>
        <taxon>Bacillati</taxon>
        <taxon>Bacillota</taxon>
        <taxon>Clostridia</taxon>
        <taxon>Eubacteriales</taxon>
        <taxon>Oscillospiraceae</taxon>
        <taxon>Oscillospiraceae incertae sedis</taxon>
    </lineage>
</organism>
<dbReference type="HAMAP" id="MF_01940">
    <property type="entry name" value="RNA_CPDase"/>
    <property type="match status" value="1"/>
</dbReference>
<dbReference type="AlphaFoldDB" id="A0A412AZF1"/>
<dbReference type="GO" id="GO:0008664">
    <property type="term" value="F:RNA 2',3'-cyclic 3'-phosphodiesterase activity"/>
    <property type="evidence" value="ECO:0007669"/>
    <property type="project" value="UniProtKB-EC"/>
</dbReference>
<dbReference type="InterPro" id="IPR004175">
    <property type="entry name" value="RNA_CPDase"/>
</dbReference>
<gene>
    <name evidence="3" type="primary">thpR</name>
    <name evidence="3" type="ORF">DWY99_03690</name>
</gene>
<comment type="catalytic activity">
    <reaction evidence="2">
        <text>a 3'-end 2',3'-cyclophospho-ribonucleotide-RNA + H2O = a 3'-end 2'-phospho-ribonucleotide-RNA + H(+)</text>
        <dbReference type="Rhea" id="RHEA:11828"/>
        <dbReference type="Rhea" id="RHEA-COMP:10464"/>
        <dbReference type="Rhea" id="RHEA-COMP:17353"/>
        <dbReference type="ChEBI" id="CHEBI:15377"/>
        <dbReference type="ChEBI" id="CHEBI:15378"/>
        <dbReference type="ChEBI" id="CHEBI:83064"/>
        <dbReference type="ChEBI" id="CHEBI:173113"/>
        <dbReference type="EC" id="3.1.4.58"/>
    </reaction>
</comment>
<feature type="active site" description="Proton donor" evidence="2">
    <location>
        <position position="46"/>
    </location>
</feature>
<dbReference type="GO" id="GO:0004113">
    <property type="term" value="F:2',3'-cyclic-nucleotide 3'-phosphodiesterase activity"/>
    <property type="evidence" value="ECO:0007669"/>
    <property type="project" value="InterPro"/>
</dbReference>
<sequence length="191" mass="22142">MEGASVMRLFLAILFEEPVKDRLCEAMELIRRSTRTSRLTRRENLHLTLVFLGELREAGKVREAMEEIRTSPFPLEIRGLGRFQRDGGDLYWAGIEPSLPLQNLYLELKNALASKEIAVEDRPYRPHLTLARQAVEKPEIPFYTLKNRLEPVKTKAAAVSLMKSERIEGRLVYTELYRKELRENKGKEAML</sequence>
<comment type="similarity">
    <text evidence="2">Belongs to the 2H phosphoesterase superfamily. ThpR family.</text>
</comment>
<protein>
    <recommendedName>
        <fullName evidence="2">RNA 2',3'-cyclic phosphodiesterase</fullName>
        <shortName evidence="2">RNA 2',3'-CPDase</shortName>
        <ecNumber evidence="2">3.1.4.58</ecNumber>
    </recommendedName>
</protein>
<comment type="function">
    <text evidence="2">Hydrolyzes RNA 2',3'-cyclic phosphodiester to an RNA 2'-phosphomonoester.</text>
</comment>
<evidence type="ECO:0000256" key="1">
    <source>
        <dbReference type="ARBA" id="ARBA00022801"/>
    </source>
</evidence>
<dbReference type="InterPro" id="IPR009097">
    <property type="entry name" value="Cyclic_Pdiesterase"/>
</dbReference>
<dbReference type="SUPFAM" id="SSF55144">
    <property type="entry name" value="LigT-like"/>
    <property type="match status" value="1"/>
</dbReference>
<dbReference type="Proteomes" id="UP000284751">
    <property type="component" value="Unassembled WGS sequence"/>
</dbReference>
<dbReference type="NCBIfam" id="TIGR02258">
    <property type="entry name" value="2_5_ligase"/>
    <property type="match status" value="1"/>
</dbReference>
<dbReference type="EC" id="3.1.4.58" evidence="2"/>
<evidence type="ECO:0000256" key="2">
    <source>
        <dbReference type="HAMAP-Rule" id="MF_01940"/>
    </source>
</evidence>
<reference evidence="3 4" key="1">
    <citation type="submission" date="2018-08" db="EMBL/GenBank/DDBJ databases">
        <title>A genome reference for cultivated species of the human gut microbiota.</title>
        <authorList>
            <person name="Zou Y."/>
            <person name="Xue W."/>
            <person name="Luo G."/>
        </authorList>
    </citation>
    <scope>NUCLEOTIDE SEQUENCE [LARGE SCALE GENOMIC DNA]</scope>
    <source>
        <strain evidence="3 4">AF28-26</strain>
    </source>
</reference>
<evidence type="ECO:0000313" key="3">
    <source>
        <dbReference type="EMBL" id="RGQ42810.1"/>
    </source>
</evidence>
<name>A0A412AZF1_9FIRM</name>
<evidence type="ECO:0000313" key="4">
    <source>
        <dbReference type="Proteomes" id="UP000284751"/>
    </source>
</evidence>